<proteinExistence type="predicted"/>
<dbReference type="VEuPathDB" id="FungiDB:ASPTUDRAFT_31619"/>
<organism evidence="1 2">
    <name type="scientific">Aspergillus tubingensis (strain CBS 134.48)</name>
    <dbReference type="NCBI Taxonomy" id="767770"/>
    <lineage>
        <taxon>Eukaryota</taxon>
        <taxon>Fungi</taxon>
        <taxon>Dikarya</taxon>
        <taxon>Ascomycota</taxon>
        <taxon>Pezizomycotina</taxon>
        <taxon>Eurotiomycetes</taxon>
        <taxon>Eurotiomycetidae</taxon>
        <taxon>Eurotiales</taxon>
        <taxon>Aspergillaceae</taxon>
        <taxon>Aspergillus</taxon>
        <taxon>Aspergillus subgen. Circumdati</taxon>
    </lineage>
</organism>
<dbReference type="EMBL" id="KV878205">
    <property type="protein sequence ID" value="OJI81754.1"/>
    <property type="molecule type" value="Genomic_DNA"/>
</dbReference>
<dbReference type="PROSITE" id="PS51257">
    <property type="entry name" value="PROKAR_LIPOPROTEIN"/>
    <property type="match status" value="1"/>
</dbReference>
<gene>
    <name evidence="1" type="ORF">ASPTUDRAFT_31619</name>
</gene>
<sequence>MLQIATKWPTNAQVTFSSSCRRQTGISLPGDALTATPVRLSPFGAARSVTTVAATPATPPKAKKNHVTHAFLPLNRLIRTFPGTSKKPSAALLAPYLPKAYQPFIARLDFN</sequence>
<accession>A0A1L9MXK6</accession>
<reference evidence="2" key="1">
    <citation type="journal article" date="2017" name="Genome Biol.">
        <title>Comparative genomics reveals high biological diversity and specific adaptations in the industrially and medically important fungal genus Aspergillus.</title>
        <authorList>
            <person name="de Vries R.P."/>
            <person name="Riley R."/>
            <person name="Wiebenga A."/>
            <person name="Aguilar-Osorio G."/>
            <person name="Amillis S."/>
            <person name="Uchima C.A."/>
            <person name="Anderluh G."/>
            <person name="Asadollahi M."/>
            <person name="Askin M."/>
            <person name="Barry K."/>
            <person name="Battaglia E."/>
            <person name="Bayram O."/>
            <person name="Benocci T."/>
            <person name="Braus-Stromeyer S.A."/>
            <person name="Caldana C."/>
            <person name="Canovas D."/>
            <person name="Cerqueira G.C."/>
            <person name="Chen F."/>
            <person name="Chen W."/>
            <person name="Choi C."/>
            <person name="Clum A."/>
            <person name="Dos Santos R.A."/>
            <person name="Damasio A.R."/>
            <person name="Diallinas G."/>
            <person name="Emri T."/>
            <person name="Fekete E."/>
            <person name="Flipphi M."/>
            <person name="Freyberg S."/>
            <person name="Gallo A."/>
            <person name="Gournas C."/>
            <person name="Habgood R."/>
            <person name="Hainaut M."/>
            <person name="Harispe M.L."/>
            <person name="Henrissat B."/>
            <person name="Hilden K.S."/>
            <person name="Hope R."/>
            <person name="Hossain A."/>
            <person name="Karabika E."/>
            <person name="Karaffa L."/>
            <person name="Karanyi Z."/>
            <person name="Krasevec N."/>
            <person name="Kuo A."/>
            <person name="Kusch H."/>
            <person name="LaButti K."/>
            <person name="Lagendijk E.L."/>
            <person name="Lapidus A."/>
            <person name="Levasseur A."/>
            <person name="Lindquist E."/>
            <person name="Lipzen A."/>
            <person name="Logrieco A.F."/>
            <person name="MacCabe A."/>
            <person name="Maekelae M.R."/>
            <person name="Malavazi I."/>
            <person name="Melin P."/>
            <person name="Meyer V."/>
            <person name="Mielnichuk N."/>
            <person name="Miskei M."/>
            <person name="Molnar A.P."/>
            <person name="Mule G."/>
            <person name="Ngan C.Y."/>
            <person name="Orejas M."/>
            <person name="Orosz E."/>
            <person name="Ouedraogo J.P."/>
            <person name="Overkamp K.M."/>
            <person name="Park H.-S."/>
            <person name="Perrone G."/>
            <person name="Piumi F."/>
            <person name="Punt P.J."/>
            <person name="Ram A.F."/>
            <person name="Ramon A."/>
            <person name="Rauscher S."/>
            <person name="Record E."/>
            <person name="Riano-Pachon D.M."/>
            <person name="Robert V."/>
            <person name="Roehrig J."/>
            <person name="Ruller R."/>
            <person name="Salamov A."/>
            <person name="Salih N.S."/>
            <person name="Samson R.A."/>
            <person name="Sandor E."/>
            <person name="Sanguinetti M."/>
            <person name="Schuetze T."/>
            <person name="Sepcic K."/>
            <person name="Shelest E."/>
            <person name="Sherlock G."/>
            <person name="Sophianopoulou V."/>
            <person name="Squina F.M."/>
            <person name="Sun H."/>
            <person name="Susca A."/>
            <person name="Todd R.B."/>
            <person name="Tsang A."/>
            <person name="Unkles S.E."/>
            <person name="van de Wiele N."/>
            <person name="van Rossen-Uffink D."/>
            <person name="Oliveira J.V."/>
            <person name="Vesth T.C."/>
            <person name="Visser J."/>
            <person name="Yu J.-H."/>
            <person name="Zhou M."/>
            <person name="Andersen M.R."/>
            <person name="Archer D.B."/>
            <person name="Baker S.E."/>
            <person name="Benoit I."/>
            <person name="Brakhage A.A."/>
            <person name="Braus G.H."/>
            <person name="Fischer R."/>
            <person name="Frisvad J.C."/>
            <person name="Goldman G.H."/>
            <person name="Houbraken J."/>
            <person name="Oakley B."/>
            <person name="Pocsi I."/>
            <person name="Scazzocchio C."/>
            <person name="Seiboth B."/>
            <person name="vanKuyk P.A."/>
            <person name="Wortman J."/>
            <person name="Dyer P.S."/>
            <person name="Grigoriev I.V."/>
        </authorList>
    </citation>
    <scope>NUCLEOTIDE SEQUENCE [LARGE SCALE GENOMIC DNA]</scope>
    <source>
        <strain evidence="2">CBS 134.48</strain>
    </source>
</reference>
<dbReference type="Proteomes" id="UP000184304">
    <property type="component" value="Unassembled WGS sequence"/>
</dbReference>
<dbReference type="AlphaFoldDB" id="A0A1L9MXK6"/>
<name>A0A1L9MXK6_ASPTC</name>
<evidence type="ECO:0000313" key="1">
    <source>
        <dbReference type="EMBL" id="OJI81754.1"/>
    </source>
</evidence>
<evidence type="ECO:0000313" key="2">
    <source>
        <dbReference type="Proteomes" id="UP000184304"/>
    </source>
</evidence>
<protein>
    <submittedName>
        <fullName evidence="1">Uncharacterized protein</fullName>
    </submittedName>
</protein>
<dbReference type="OrthoDB" id="10427918at2759"/>
<keyword evidence="2" id="KW-1185">Reference proteome</keyword>